<protein>
    <submittedName>
        <fullName evidence="1">Uncharacterized protein</fullName>
    </submittedName>
</protein>
<organism evidence="1">
    <name type="scientific">marine metagenome</name>
    <dbReference type="NCBI Taxonomy" id="408172"/>
    <lineage>
        <taxon>unclassified sequences</taxon>
        <taxon>metagenomes</taxon>
        <taxon>ecological metagenomes</taxon>
    </lineage>
</organism>
<proteinExistence type="predicted"/>
<dbReference type="EMBL" id="UINC01210798">
    <property type="protein sequence ID" value="SVE34430.1"/>
    <property type="molecule type" value="Genomic_DNA"/>
</dbReference>
<reference evidence="1" key="1">
    <citation type="submission" date="2018-05" db="EMBL/GenBank/DDBJ databases">
        <authorList>
            <person name="Lanie J.A."/>
            <person name="Ng W.-L."/>
            <person name="Kazmierczak K.M."/>
            <person name="Andrzejewski T.M."/>
            <person name="Davidsen T.M."/>
            <person name="Wayne K.J."/>
            <person name="Tettelin H."/>
            <person name="Glass J.I."/>
            <person name="Rusch D."/>
            <person name="Podicherti R."/>
            <person name="Tsui H.-C.T."/>
            <person name="Winkler M.E."/>
        </authorList>
    </citation>
    <scope>NUCLEOTIDE SEQUENCE</scope>
</reference>
<accession>A0A383CQZ3</accession>
<name>A0A383CQZ3_9ZZZZ</name>
<sequence>MADFLDKVSLQVREQLPEFVQAENQNFVAFMKSYYEFLESAELVLTNLGAVDAILNELGTSSYILLEDTNIYRPDQKKKILLQDTTNGAFVQGETIKGSTSLATSTIRVDDINQGSRLFISTNNKFVIGETIIGQTSNATGVISSYTPNPVQSVSQLLEYSDVDDTIDVFFNQ</sequence>
<gene>
    <name evidence="1" type="ORF">METZ01_LOCUS487284</name>
</gene>
<evidence type="ECO:0000313" key="1">
    <source>
        <dbReference type="EMBL" id="SVE34430.1"/>
    </source>
</evidence>
<feature type="non-terminal residue" evidence="1">
    <location>
        <position position="173"/>
    </location>
</feature>
<dbReference type="AlphaFoldDB" id="A0A383CQZ3"/>